<evidence type="ECO:0000256" key="7">
    <source>
        <dbReference type="ARBA" id="ARBA00023136"/>
    </source>
</evidence>
<sequence length="251" mass="27007">MALVVYVLVFLGTVLTISAGDDCNGYNDGLTYHDSLNCNYKEFCCGTCDNRYCCSQYIQRFSEDAQEACEIFSSPINTIKISGIVSVIVIIIIFISCCVCPCCCLYKLCRKPRPVVATTTHTTTVVTTPYPQNITPAQQYPGYQPVAPQPGYGTPAGYGGQSMPSAPYQGQSYTVGPPPPYQESTGPGPGYPVNYSQAAYTPGQQSYPLQPPVPAGYQAQPPPPADLNAMQPAYNPAYNPAYVAPPSKPAY</sequence>
<dbReference type="AlphaFoldDB" id="A0AAV6GGY6"/>
<feature type="compositionally biased region" description="Polar residues" evidence="13">
    <location>
        <begin position="194"/>
        <end position="208"/>
    </location>
</feature>
<dbReference type="InterPro" id="IPR053891">
    <property type="entry name" value="Shisa_N"/>
</dbReference>
<keyword evidence="8" id="KW-0539">Nucleus</keyword>
<evidence type="ECO:0000256" key="11">
    <source>
        <dbReference type="ARBA" id="ARBA00040441"/>
    </source>
</evidence>
<keyword evidence="3 14" id="KW-0812">Transmembrane</keyword>
<comment type="function">
    <text evidence="9">Can induce apoptosis in a caspase-dependent manner and plays a role in p53/TP53-dependent apoptosis.</text>
</comment>
<protein>
    <recommendedName>
        <fullName evidence="11">Protein shisa-5</fullName>
    </recommendedName>
    <alternativeName>
        <fullName evidence="12">Scotin</fullName>
    </alternativeName>
</protein>
<keyword evidence="6 14" id="KW-1133">Transmembrane helix</keyword>
<feature type="domain" description="Shisa N-terminal" evidence="16">
    <location>
        <begin position="20"/>
        <end position="69"/>
    </location>
</feature>
<comment type="caution">
    <text evidence="17">The sequence shown here is derived from an EMBL/GenBank/DDBJ whole genome shotgun (WGS) entry which is preliminary data.</text>
</comment>
<organism evidence="17 18">
    <name type="scientific">Alosa alosa</name>
    <name type="common">allis shad</name>
    <dbReference type="NCBI Taxonomy" id="278164"/>
    <lineage>
        <taxon>Eukaryota</taxon>
        <taxon>Metazoa</taxon>
        <taxon>Chordata</taxon>
        <taxon>Craniata</taxon>
        <taxon>Vertebrata</taxon>
        <taxon>Euteleostomi</taxon>
        <taxon>Actinopterygii</taxon>
        <taxon>Neopterygii</taxon>
        <taxon>Teleostei</taxon>
        <taxon>Clupei</taxon>
        <taxon>Clupeiformes</taxon>
        <taxon>Clupeoidei</taxon>
        <taxon>Clupeidae</taxon>
        <taxon>Alosa</taxon>
    </lineage>
</organism>
<evidence type="ECO:0000256" key="14">
    <source>
        <dbReference type="SAM" id="Phobius"/>
    </source>
</evidence>
<comment type="subcellular location">
    <subcellularLocation>
        <location evidence="1">Endoplasmic reticulum membrane</location>
        <topology evidence="1">Single-pass type I membrane protein</topology>
    </subcellularLocation>
    <subcellularLocation>
        <location evidence="2">Nucleus membrane</location>
    </subcellularLocation>
</comment>
<keyword evidence="4" id="KW-0053">Apoptosis</keyword>
<evidence type="ECO:0000256" key="2">
    <source>
        <dbReference type="ARBA" id="ARBA00004126"/>
    </source>
</evidence>
<keyword evidence="5" id="KW-0256">Endoplasmic reticulum</keyword>
<dbReference type="PANTHER" id="PTHR31395:SF14">
    <property type="entry name" value="PROTEIN SHISA-5"/>
    <property type="match status" value="1"/>
</dbReference>
<dbReference type="InterPro" id="IPR026910">
    <property type="entry name" value="Shisa"/>
</dbReference>
<evidence type="ECO:0000256" key="4">
    <source>
        <dbReference type="ARBA" id="ARBA00022703"/>
    </source>
</evidence>
<feature type="signal peptide" evidence="15">
    <location>
        <begin position="1"/>
        <end position="19"/>
    </location>
</feature>
<reference evidence="17" key="1">
    <citation type="submission" date="2020-10" db="EMBL/GenBank/DDBJ databases">
        <title>Chromosome-scale genome assembly of the Allis shad, Alosa alosa.</title>
        <authorList>
            <person name="Margot Z."/>
            <person name="Christophe K."/>
            <person name="Cabau C."/>
            <person name="Louis A."/>
            <person name="Berthelot C."/>
            <person name="Parey E."/>
            <person name="Roest Crollius H."/>
            <person name="Montfort J."/>
            <person name="Robinson-Rechavi M."/>
            <person name="Bucao C."/>
            <person name="Bouchez O."/>
            <person name="Gislard M."/>
            <person name="Lluch J."/>
            <person name="Milhes M."/>
            <person name="Lampietro C."/>
            <person name="Lopez Roques C."/>
            <person name="Donnadieu C."/>
            <person name="Braasch I."/>
            <person name="Desvignes T."/>
            <person name="Postlethwait J."/>
            <person name="Bobe J."/>
            <person name="Guiguen Y."/>
        </authorList>
    </citation>
    <scope>NUCLEOTIDE SEQUENCE</scope>
    <source>
        <strain evidence="17">M-15738</strain>
        <tissue evidence="17">Blood</tissue>
    </source>
</reference>
<name>A0AAV6GGY6_9TELE</name>
<feature type="transmembrane region" description="Helical" evidence="14">
    <location>
        <begin position="81"/>
        <end position="106"/>
    </location>
</feature>
<evidence type="ECO:0000256" key="13">
    <source>
        <dbReference type="SAM" id="MobiDB-lite"/>
    </source>
</evidence>
<evidence type="ECO:0000313" key="17">
    <source>
        <dbReference type="EMBL" id="KAG5274230.1"/>
    </source>
</evidence>
<evidence type="ECO:0000256" key="3">
    <source>
        <dbReference type="ARBA" id="ARBA00022692"/>
    </source>
</evidence>
<evidence type="ECO:0000313" key="18">
    <source>
        <dbReference type="Proteomes" id="UP000823561"/>
    </source>
</evidence>
<keyword evidence="15" id="KW-0732">Signal</keyword>
<feature type="region of interest" description="Disordered" evidence="13">
    <location>
        <begin position="168"/>
        <end position="236"/>
    </location>
</feature>
<accession>A0AAV6GGY6</accession>
<dbReference type="PANTHER" id="PTHR31395">
    <property type="entry name" value="SHISA"/>
    <property type="match status" value="1"/>
</dbReference>
<evidence type="ECO:0000256" key="6">
    <source>
        <dbReference type="ARBA" id="ARBA00022989"/>
    </source>
</evidence>
<comment type="similarity">
    <text evidence="10">Belongs to the shisa family.</text>
</comment>
<dbReference type="EMBL" id="JADWDJ010000010">
    <property type="protein sequence ID" value="KAG5274230.1"/>
    <property type="molecule type" value="Genomic_DNA"/>
</dbReference>
<keyword evidence="18" id="KW-1185">Reference proteome</keyword>
<dbReference type="Pfam" id="PF13908">
    <property type="entry name" value="Shisa_N"/>
    <property type="match status" value="1"/>
</dbReference>
<gene>
    <name evidence="17" type="ORF">AALO_G00133760</name>
</gene>
<evidence type="ECO:0000256" key="5">
    <source>
        <dbReference type="ARBA" id="ARBA00022824"/>
    </source>
</evidence>
<keyword evidence="7 14" id="KW-0472">Membrane</keyword>
<feature type="compositionally biased region" description="Pro residues" evidence="13">
    <location>
        <begin position="209"/>
        <end position="225"/>
    </location>
</feature>
<evidence type="ECO:0000259" key="16">
    <source>
        <dbReference type="Pfam" id="PF13908"/>
    </source>
</evidence>
<evidence type="ECO:0000256" key="10">
    <source>
        <dbReference type="ARBA" id="ARBA00038108"/>
    </source>
</evidence>
<dbReference type="GO" id="GO:0005789">
    <property type="term" value="C:endoplasmic reticulum membrane"/>
    <property type="evidence" value="ECO:0007669"/>
    <property type="project" value="UniProtKB-SubCell"/>
</dbReference>
<evidence type="ECO:0000256" key="12">
    <source>
        <dbReference type="ARBA" id="ARBA00041983"/>
    </source>
</evidence>
<evidence type="ECO:0000256" key="1">
    <source>
        <dbReference type="ARBA" id="ARBA00004115"/>
    </source>
</evidence>
<feature type="chain" id="PRO_5043944210" description="Protein shisa-5" evidence="15">
    <location>
        <begin position="20"/>
        <end position="251"/>
    </location>
</feature>
<dbReference type="GO" id="GO:0031965">
    <property type="term" value="C:nuclear membrane"/>
    <property type="evidence" value="ECO:0007669"/>
    <property type="project" value="UniProtKB-SubCell"/>
</dbReference>
<proteinExistence type="inferred from homology"/>
<evidence type="ECO:0000256" key="8">
    <source>
        <dbReference type="ARBA" id="ARBA00023242"/>
    </source>
</evidence>
<evidence type="ECO:0000256" key="15">
    <source>
        <dbReference type="SAM" id="SignalP"/>
    </source>
</evidence>
<evidence type="ECO:0000256" key="9">
    <source>
        <dbReference type="ARBA" id="ARBA00037507"/>
    </source>
</evidence>
<dbReference type="Proteomes" id="UP000823561">
    <property type="component" value="Chromosome 10"/>
</dbReference>
<dbReference type="GO" id="GO:0006915">
    <property type="term" value="P:apoptotic process"/>
    <property type="evidence" value="ECO:0007669"/>
    <property type="project" value="UniProtKB-KW"/>
</dbReference>